<accession>A0A0A0LQT4</accession>
<dbReference type="EMBL" id="CM002922">
    <property type="protein sequence ID" value="KGN64133.1"/>
    <property type="molecule type" value="Genomic_DNA"/>
</dbReference>
<proteinExistence type="predicted"/>
<gene>
    <name evidence="1" type="ORF">Csa_1G042450</name>
</gene>
<dbReference type="Gramene" id="KGN64133">
    <property type="protein sequence ID" value="KGN64133"/>
    <property type="gene ID" value="Csa_1G042450"/>
</dbReference>
<name>A0A0A0LQT4_CUCSA</name>
<keyword evidence="2" id="KW-1185">Reference proteome</keyword>
<evidence type="ECO:0000313" key="2">
    <source>
        <dbReference type="Proteomes" id="UP000029981"/>
    </source>
</evidence>
<sequence length="65" mass="7787">MEEKKKTVFGLMELTWDFSDILNLRLCCFLIWLRVVQACVEWLSFLCMVLQKVLEDMEISPQIFI</sequence>
<reference evidence="1 2" key="4">
    <citation type="journal article" date="2011" name="BMC Genomics">
        <title>RNA-Seq improves annotation of protein-coding genes in the cucumber genome.</title>
        <authorList>
            <person name="Li Z."/>
            <person name="Zhang Z."/>
            <person name="Yan P."/>
            <person name="Huang S."/>
            <person name="Fei Z."/>
            <person name="Lin K."/>
        </authorList>
    </citation>
    <scope>NUCLEOTIDE SEQUENCE [LARGE SCALE GENOMIC DNA]</scope>
    <source>
        <strain evidence="2">cv. 9930</strain>
    </source>
</reference>
<protein>
    <submittedName>
        <fullName evidence="1">Uncharacterized protein</fullName>
    </submittedName>
</protein>
<reference evidence="1 2" key="1">
    <citation type="journal article" date="2009" name="Nat. Genet.">
        <title>The genome of the cucumber, Cucumis sativus L.</title>
        <authorList>
            <person name="Huang S."/>
            <person name="Li R."/>
            <person name="Zhang Z."/>
            <person name="Li L."/>
            <person name="Gu X."/>
            <person name="Fan W."/>
            <person name="Lucas W.J."/>
            <person name="Wang X."/>
            <person name="Xie B."/>
            <person name="Ni P."/>
            <person name="Ren Y."/>
            <person name="Zhu H."/>
            <person name="Li J."/>
            <person name="Lin K."/>
            <person name="Jin W."/>
            <person name="Fei Z."/>
            <person name="Li G."/>
            <person name="Staub J."/>
            <person name="Kilian A."/>
            <person name="van der Vossen E.A."/>
            <person name="Wu Y."/>
            <person name="Guo J."/>
            <person name="He J."/>
            <person name="Jia Z."/>
            <person name="Ren Y."/>
            <person name="Tian G."/>
            <person name="Lu Y."/>
            <person name="Ruan J."/>
            <person name="Qian W."/>
            <person name="Wang M."/>
            <person name="Huang Q."/>
            <person name="Li B."/>
            <person name="Xuan Z."/>
            <person name="Cao J."/>
            <person name="Asan"/>
            <person name="Wu Z."/>
            <person name="Zhang J."/>
            <person name="Cai Q."/>
            <person name="Bai Y."/>
            <person name="Zhao B."/>
            <person name="Han Y."/>
            <person name="Li Y."/>
            <person name="Li X."/>
            <person name="Wang S."/>
            <person name="Shi Q."/>
            <person name="Liu S."/>
            <person name="Cho W.K."/>
            <person name="Kim J.Y."/>
            <person name="Xu Y."/>
            <person name="Heller-Uszynska K."/>
            <person name="Miao H."/>
            <person name="Cheng Z."/>
            <person name="Zhang S."/>
            <person name="Wu J."/>
            <person name="Yang Y."/>
            <person name="Kang H."/>
            <person name="Li M."/>
            <person name="Liang H."/>
            <person name="Ren X."/>
            <person name="Shi Z."/>
            <person name="Wen M."/>
            <person name="Jian M."/>
            <person name="Yang H."/>
            <person name="Zhang G."/>
            <person name="Yang Z."/>
            <person name="Chen R."/>
            <person name="Liu S."/>
            <person name="Li J."/>
            <person name="Ma L."/>
            <person name="Liu H."/>
            <person name="Zhou Y."/>
            <person name="Zhao J."/>
            <person name="Fang X."/>
            <person name="Li G."/>
            <person name="Fang L."/>
            <person name="Li Y."/>
            <person name="Liu D."/>
            <person name="Zheng H."/>
            <person name="Zhang Y."/>
            <person name="Qin N."/>
            <person name="Li Z."/>
            <person name="Yang G."/>
            <person name="Yang S."/>
            <person name="Bolund L."/>
            <person name="Kristiansen K."/>
            <person name="Zheng H."/>
            <person name="Li S."/>
            <person name="Zhang X."/>
            <person name="Yang H."/>
            <person name="Wang J."/>
            <person name="Sun R."/>
            <person name="Zhang B."/>
            <person name="Jiang S."/>
            <person name="Wang J."/>
            <person name="Du Y."/>
            <person name="Li S."/>
        </authorList>
    </citation>
    <scope>NUCLEOTIDE SEQUENCE [LARGE SCALE GENOMIC DNA]</scope>
    <source>
        <strain evidence="2">cv. 9930</strain>
    </source>
</reference>
<dbReference type="Proteomes" id="UP000029981">
    <property type="component" value="Chromosome 1"/>
</dbReference>
<organism evidence="1 2">
    <name type="scientific">Cucumis sativus</name>
    <name type="common">Cucumber</name>
    <dbReference type="NCBI Taxonomy" id="3659"/>
    <lineage>
        <taxon>Eukaryota</taxon>
        <taxon>Viridiplantae</taxon>
        <taxon>Streptophyta</taxon>
        <taxon>Embryophyta</taxon>
        <taxon>Tracheophyta</taxon>
        <taxon>Spermatophyta</taxon>
        <taxon>Magnoliopsida</taxon>
        <taxon>eudicotyledons</taxon>
        <taxon>Gunneridae</taxon>
        <taxon>Pentapetalae</taxon>
        <taxon>rosids</taxon>
        <taxon>fabids</taxon>
        <taxon>Cucurbitales</taxon>
        <taxon>Cucurbitaceae</taxon>
        <taxon>Benincaseae</taxon>
        <taxon>Cucumis</taxon>
    </lineage>
</organism>
<evidence type="ECO:0000313" key="1">
    <source>
        <dbReference type="EMBL" id="KGN64133.1"/>
    </source>
</evidence>
<dbReference type="AlphaFoldDB" id="A0A0A0LQT4"/>
<reference evidence="1 2" key="3">
    <citation type="journal article" date="2010" name="BMC Genomics">
        <title>Transcriptome sequencing and comparative analysis of cucumber flowers with different sex types.</title>
        <authorList>
            <person name="Guo S."/>
            <person name="Zheng Y."/>
            <person name="Joung J.G."/>
            <person name="Liu S."/>
            <person name="Zhang Z."/>
            <person name="Crasta O.R."/>
            <person name="Sobral B.W."/>
            <person name="Xu Y."/>
            <person name="Huang S."/>
            <person name="Fei Z."/>
        </authorList>
    </citation>
    <scope>NUCLEOTIDE SEQUENCE [LARGE SCALE GENOMIC DNA]</scope>
    <source>
        <strain evidence="2">cv. 9930</strain>
    </source>
</reference>
<reference evidence="1 2" key="2">
    <citation type="journal article" date="2009" name="PLoS ONE">
        <title>An integrated genetic and cytogenetic map of the cucumber genome.</title>
        <authorList>
            <person name="Ren Y."/>
            <person name="Zhang Z."/>
            <person name="Liu J."/>
            <person name="Staub J.E."/>
            <person name="Han Y."/>
            <person name="Cheng Z."/>
            <person name="Li X."/>
            <person name="Lu J."/>
            <person name="Miao H."/>
            <person name="Kang H."/>
            <person name="Xie B."/>
            <person name="Gu X."/>
            <person name="Wang X."/>
            <person name="Du Y."/>
            <person name="Jin W."/>
            <person name="Huang S."/>
        </authorList>
    </citation>
    <scope>NUCLEOTIDE SEQUENCE [LARGE SCALE GENOMIC DNA]</scope>
    <source>
        <strain evidence="2">cv. 9930</strain>
    </source>
</reference>